<name>A0A1S2M8R9_9BACI</name>
<dbReference type="PANTHER" id="PTHR43249">
    <property type="entry name" value="UDP-N-ACETYL-2-AMINO-2-DEOXY-D-GLUCURONATE OXIDASE"/>
    <property type="match status" value="1"/>
</dbReference>
<dbReference type="AlphaFoldDB" id="A0A1S2M8R9"/>
<dbReference type="Proteomes" id="UP000180175">
    <property type="component" value="Chromosome"/>
</dbReference>
<feature type="domain" description="GFO/IDH/MocA-like oxidoreductase" evidence="2">
    <location>
        <begin position="139"/>
        <end position="262"/>
    </location>
</feature>
<dbReference type="SUPFAM" id="SSF51735">
    <property type="entry name" value="NAD(P)-binding Rossmann-fold domains"/>
    <property type="match status" value="1"/>
</dbReference>
<dbReference type="Pfam" id="PF01408">
    <property type="entry name" value="GFO_IDH_MocA"/>
    <property type="match status" value="1"/>
</dbReference>
<dbReference type="GO" id="GO:0000166">
    <property type="term" value="F:nucleotide binding"/>
    <property type="evidence" value="ECO:0007669"/>
    <property type="project" value="InterPro"/>
</dbReference>
<dbReference type="SUPFAM" id="SSF55347">
    <property type="entry name" value="Glyceraldehyde-3-phosphate dehydrogenase-like, C-terminal domain"/>
    <property type="match status" value="1"/>
</dbReference>
<dbReference type="EMBL" id="CP063356">
    <property type="protein sequence ID" value="QOY34213.1"/>
    <property type="molecule type" value="Genomic_DNA"/>
</dbReference>
<dbReference type="InterPro" id="IPR055170">
    <property type="entry name" value="GFO_IDH_MocA-like_dom"/>
</dbReference>
<dbReference type="Gene3D" id="3.30.360.10">
    <property type="entry name" value="Dihydrodipicolinate Reductase, domain 2"/>
    <property type="match status" value="1"/>
</dbReference>
<evidence type="ECO:0000259" key="2">
    <source>
        <dbReference type="Pfam" id="PF22725"/>
    </source>
</evidence>
<dbReference type="InterPro" id="IPR036291">
    <property type="entry name" value="NAD(P)-bd_dom_sf"/>
</dbReference>
<evidence type="ECO:0000259" key="1">
    <source>
        <dbReference type="Pfam" id="PF01408"/>
    </source>
</evidence>
<sequence>MTIKACIIGCGFIAEKHVKAIAGLKDIVVHSLCDINSTRSKEIEAVYRSAKKEEVQPTILHFTTAEEALENKEIDVVIITVISSLHASIAKKAITAGKHVILEKPMALSLEEADELHQLSIEKQKVLLICHQLRYRPLFKQIKKLIEEDVLGTPYLGVASVRINRSEEYYSSAPWKGTWDLDGGMLINQGIHVLDLLQWFLGDVRSVYGEIGKANIQKETEDYAVGVIQFSTKARGIIEANTVTLPNNIGYSLSLFCEKGSISIDGPSLNKITRWYIKGLEKSEPTASIVNDTNDHQHMYEDFIHAFNQKGNYVLMNGAEGKKAIETIFSLYESSKTKQPIYLPLPTFNLASMKEEKNR</sequence>
<accession>A0A1S2M8R9</accession>
<reference evidence="4" key="4">
    <citation type="submission" date="2020-10" db="EMBL/GenBank/DDBJ databases">
        <authorList>
            <person name="Bassil N.M."/>
            <person name="Lloyd J.R."/>
        </authorList>
    </citation>
    <scope>NUCLEOTIDE SEQUENCE</scope>
    <source>
        <strain evidence="4">NB2006</strain>
    </source>
</reference>
<dbReference type="Pfam" id="PF22725">
    <property type="entry name" value="GFO_IDH_MocA_C3"/>
    <property type="match status" value="1"/>
</dbReference>
<dbReference type="Gene3D" id="3.40.50.720">
    <property type="entry name" value="NAD(P)-binding Rossmann-like Domain"/>
    <property type="match status" value="1"/>
</dbReference>
<organism evidence="3 5">
    <name type="scientific">Anaerobacillus isosaccharinicus</name>
    <dbReference type="NCBI Taxonomy" id="1532552"/>
    <lineage>
        <taxon>Bacteria</taxon>
        <taxon>Bacillati</taxon>
        <taxon>Bacillota</taxon>
        <taxon>Bacilli</taxon>
        <taxon>Bacillales</taxon>
        <taxon>Bacillaceae</taxon>
        <taxon>Anaerobacillus</taxon>
    </lineage>
</organism>
<evidence type="ECO:0000313" key="5">
    <source>
        <dbReference type="Proteomes" id="UP000180175"/>
    </source>
</evidence>
<reference evidence="3 5" key="1">
    <citation type="submission" date="2016-10" db="EMBL/GenBank/DDBJ databases">
        <title>Draft genome sequences of four alkaliphilic bacteria belonging to the Anaerobacillus genus.</title>
        <authorList>
            <person name="Bassil N.M."/>
            <person name="Lloyd J.R."/>
        </authorList>
    </citation>
    <scope>NUCLEOTIDE SEQUENCE [LARGE SCALE GENOMIC DNA]</scope>
    <source>
        <strain evidence="3 5">NB2006</strain>
    </source>
</reference>
<dbReference type="InterPro" id="IPR052515">
    <property type="entry name" value="Gfo/Idh/MocA_Oxidoreductase"/>
</dbReference>
<dbReference type="RefSeq" id="WP_071316441.1">
    <property type="nucleotide sequence ID" value="NZ_CP063356.2"/>
</dbReference>
<reference evidence="4 5" key="3">
    <citation type="journal article" date="2019" name="Int. J. Syst. Evol. Microbiol.">
        <title>Anaerobacillus isosaccharinicus sp. nov., an alkaliphilic bacterium which degrades isosaccharinic acid.</title>
        <authorList>
            <person name="Bassil N.M."/>
            <person name="Lloyd J.R."/>
        </authorList>
    </citation>
    <scope>NUCLEOTIDE SEQUENCE [LARGE SCALE GENOMIC DNA]</scope>
    <source>
        <strain evidence="4 5">NB2006</strain>
    </source>
</reference>
<gene>
    <name evidence="4" type="ORF">AWH56_015925</name>
    <name evidence="3" type="ORF">AWH56_06945</name>
</gene>
<proteinExistence type="predicted"/>
<dbReference type="KEGG" id="aia:AWH56_015925"/>
<reference evidence="4 5" key="2">
    <citation type="journal article" date="2017" name="Genome Announc.">
        <title>Draft Genome Sequences of Four Alkaliphilic Bacteria Belonging to the Anaerobacillus Genus.</title>
        <authorList>
            <person name="Bassil N.M."/>
            <person name="Lloyd J.R."/>
        </authorList>
    </citation>
    <scope>NUCLEOTIDE SEQUENCE [LARGE SCALE GENOMIC DNA]</scope>
    <source>
        <strain evidence="4 5">NB2006</strain>
    </source>
</reference>
<dbReference type="InterPro" id="IPR000683">
    <property type="entry name" value="Gfo/Idh/MocA-like_OxRdtase_N"/>
</dbReference>
<protein>
    <submittedName>
        <fullName evidence="3 4">Oxidoreductase</fullName>
    </submittedName>
</protein>
<dbReference type="OrthoDB" id="9815825at2"/>
<feature type="domain" description="Gfo/Idh/MocA-like oxidoreductase N-terminal" evidence="1">
    <location>
        <begin position="4"/>
        <end position="128"/>
    </location>
</feature>
<dbReference type="EMBL" id="LQXD01000063">
    <property type="protein sequence ID" value="OIJ20913.1"/>
    <property type="molecule type" value="Genomic_DNA"/>
</dbReference>
<evidence type="ECO:0000313" key="3">
    <source>
        <dbReference type="EMBL" id="OIJ20913.1"/>
    </source>
</evidence>
<dbReference type="PANTHER" id="PTHR43249:SF1">
    <property type="entry name" value="D-GLUCOSIDE 3-DEHYDROGENASE"/>
    <property type="match status" value="1"/>
</dbReference>
<keyword evidence="5" id="KW-1185">Reference proteome</keyword>
<evidence type="ECO:0000313" key="4">
    <source>
        <dbReference type="EMBL" id="QOY34213.1"/>
    </source>
</evidence>